<dbReference type="SUPFAM" id="SSF49373">
    <property type="entry name" value="Invasin/intimin cell-adhesion fragments"/>
    <property type="match status" value="1"/>
</dbReference>
<accession>A0A7C4X8V6</accession>
<comment type="caution">
    <text evidence="2">The sequence shown here is derived from an EMBL/GenBank/DDBJ whole genome shotgun (WGS) entry which is preliminary data.</text>
</comment>
<dbReference type="Gene3D" id="2.60.40.10">
    <property type="entry name" value="Immunoglobulins"/>
    <property type="match status" value="1"/>
</dbReference>
<dbReference type="AlphaFoldDB" id="A0A7C4X8V6"/>
<organism evidence="2">
    <name type="scientific">candidate division WOR-3 bacterium</name>
    <dbReference type="NCBI Taxonomy" id="2052148"/>
    <lineage>
        <taxon>Bacteria</taxon>
        <taxon>Bacteria division WOR-3</taxon>
    </lineage>
</organism>
<protein>
    <recommendedName>
        <fullName evidence="1">FlgD/Vpr Ig-like domain-containing protein</fullName>
    </recommendedName>
</protein>
<dbReference type="InterPro" id="IPR008964">
    <property type="entry name" value="Invasin/intimin_cell_adhesion"/>
</dbReference>
<sequence length="550" mass="60094">MIPIFTLLIFGQLDHFGFDSIPSPQTAGIAFQVTIYALNNLGQPVPYYGSAHIYIPGISYPVKPDTIVYFNGSSSWQGNLMVSIAGENIILRCEAGGATGTSNPFQVMPNSPYRLVSVLPGETYAPGHQKGRIGTPSSQRAGDFFNVSIFLTDRWCNLINTADDSVFCSSTDQFGTQGGIRLSGGGGGINFAFRTASNQTIFVRDVTNSNIKTDTTSNISIYPGNYHTLLVLLPGENHLPGDTTISNANTPGKSGSPSDQYVLEDFPITVYATDSMWNKTGVSGSQIRVSGASGFSEPAPQIIQNGEATFYANFSSSGEKFLIARDLDSNFISYDNFLKITARANNFDVAVSPETISPGEIAKITVTVYDRNNQPIEGKWVSFSVVGGNGYILPQYDTVPTNQQGICESQFTINAGYFNELDTIEIHADNYTESTTVYVIIPDSSVMEGNLVAYPNPFGKINQPVTRFIYYLEQSCNVIFAIYDPFGNLVHRRNIMAGENGGRMGINMLTWDGKNDKGKRVASGVYYVMIKGYVHTNVFLEKRLRVGVIW</sequence>
<dbReference type="EMBL" id="DTGZ01000083">
    <property type="protein sequence ID" value="HGV97552.1"/>
    <property type="molecule type" value="Genomic_DNA"/>
</dbReference>
<dbReference type="InterPro" id="IPR025965">
    <property type="entry name" value="FlgD/Vpr_Ig-like"/>
</dbReference>
<evidence type="ECO:0000313" key="2">
    <source>
        <dbReference type="EMBL" id="HGV97552.1"/>
    </source>
</evidence>
<dbReference type="InterPro" id="IPR013783">
    <property type="entry name" value="Ig-like_fold"/>
</dbReference>
<gene>
    <name evidence="2" type="ORF">ENV60_04585</name>
</gene>
<proteinExistence type="predicted"/>
<dbReference type="Gene3D" id="2.60.40.4070">
    <property type="match status" value="1"/>
</dbReference>
<feature type="domain" description="FlgD/Vpr Ig-like" evidence="1">
    <location>
        <begin position="474"/>
        <end position="531"/>
    </location>
</feature>
<evidence type="ECO:0000259" key="1">
    <source>
        <dbReference type="Pfam" id="PF13860"/>
    </source>
</evidence>
<name>A0A7C4X8V6_UNCW3</name>
<reference evidence="2" key="1">
    <citation type="journal article" date="2020" name="mSystems">
        <title>Genome- and Community-Level Interaction Insights into Carbon Utilization and Element Cycling Functions of Hydrothermarchaeota in Hydrothermal Sediment.</title>
        <authorList>
            <person name="Zhou Z."/>
            <person name="Liu Y."/>
            <person name="Xu W."/>
            <person name="Pan J."/>
            <person name="Luo Z.H."/>
            <person name="Li M."/>
        </authorList>
    </citation>
    <scope>NUCLEOTIDE SEQUENCE [LARGE SCALE GENOMIC DNA]</scope>
    <source>
        <strain evidence="2">SpSt-774</strain>
    </source>
</reference>
<dbReference type="Pfam" id="PF13860">
    <property type="entry name" value="FlgD_ig"/>
    <property type="match status" value="1"/>
</dbReference>